<dbReference type="Proteomes" id="UP000717995">
    <property type="component" value="Unassembled WGS sequence"/>
</dbReference>
<comment type="caution">
    <text evidence="2">The sequence shown here is derived from an EMBL/GenBank/DDBJ whole genome shotgun (WGS) entry which is preliminary data.</text>
</comment>
<keyword evidence="1" id="KW-0732">Signal</keyword>
<gene>
    <name evidence="2" type="ORF">JQX08_07330</name>
</gene>
<evidence type="ECO:0000313" key="3">
    <source>
        <dbReference type="Proteomes" id="UP000717995"/>
    </source>
</evidence>
<evidence type="ECO:0000313" key="2">
    <source>
        <dbReference type="EMBL" id="MBM7060516.1"/>
    </source>
</evidence>
<protein>
    <submittedName>
        <fullName evidence="2">Uncharacterized protein</fullName>
    </submittedName>
</protein>
<organism evidence="2 3">
    <name type="scientific">Zestomonas insulae</name>
    <dbReference type="NCBI Taxonomy" id="2809017"/>
    <lineage>
        <taxon>Bacteria</taxon>
        <taxon>Pseudomonadati</taxon>
        <taxon>Pseudomonadota</taxon>
        <taxon>Gammaproteobacteria</taxon>
        <taxon>Pseudomonadales</taxon>
        <taxon>Pseudomonadaceae</taxon>
        <taxon>Zestomonas</taxon>
    </lineage>
</organism>
<accession>A0ABS2IBN6</accession>
<sequence length="150" mass="15950">MRQNLCLLAGSLLAASSTLAGAAAASDAQLVSEATGGRLTALKGQYYEESCSAAQDYDAEVVDLNQDGQPEVFTQIHGICLGGGAGVLLELYIKGRDGQWHGQFGFPGMYNVLTTKHQGYPDIEIGGPGTCFPVWRWNGQSYALHKPCPL</sequence>
<dbReference type="EMBL" id="JAFEUP010000002">
    <property type="protein sequence ID" value="MBM7060516.1"/>
    <property type="molecule type" value="Genomic_DNA"/>
</dbReference>
<reference evidence="2 3" key="1">
    <citation type="submission" date="2021-02" db="EMBL/GenBank/DDBJ databases">
        <authorList>
            <person name="Lee D.-H."/>
        </authorList>
    </citation>
    <scope>NUCLEOTIDE SEQUENCE [LARGE SCALE GENOMIC DNA]</scope>
    <source>
        <strain evidence="2 3">UL073</strain>
    </source>
</reference>
<dbReference type="RefSeq" id="WP_204915633.1">
    <property type="nucleotide sequence ID" value="NZ_JAFEUP010000002.1"/>
</dbReference>
<feature type="signal peptide" evidence="1">
    <location>
        <begin position="1"/>
        <end position="22"/>
    </location>
</feature>
<feature type="chain" id="PRO_5046345891" evidence="1">
    <location>
        <begin position="23"/>
        <end position="150"/>
    </location>
</feature>
<proteinExistence type="predicted"/>
<name>A0ABS2IBN6_9GAMM</name>
<keyword evidence="3" id="KW-1185">Reference proteome</keyword>
<evidence type="ECO:0000256" key="1">
    <source>
        <dbReference type="SAM" id="SignalP"/>
    </source>
</evidence>